<evidence type="ECO:0000313" key="1">
    <source>
        <dbReference type="EMBL" id="MFC5970066.1"/>
    </source>
</evidence>
<dbReference type="AlphaFoldDB" id="A0ABD5RI81"/>
<name>A0ABD5RI81_9EURY</name>
<evidence type="ECO:0000313" key="2">
    <source>
        <dbReference type="Proteomes" id="UP001596099"/>
    </source>
</evidence>
<organism evidence="1 2">
    <name type="scientific">Halomarina salina</name>
    <dbReference type="NCBI Taxonomy" id="1872699"/>
    <lineage>
        <taxon>Archaea</taxon>
        <taxon>Methanobacteriati</taxon>
        <taxon>Methanobacteriota</taxon>
        <taxon>Stenosarchaea group</taxon>
        <taxon>Halobacteria</taxon>
        <taxon>Halobacteriales</taxon>
        <taxon>Natronomonadaceae</taxon>
        <taxon>Halomarina</taxon>
    </lineage>
</organism>
<reference evidence="1 2" key="1">
    <citation type="journal article" date="2019" name="Int. J. Syst. Evol. Microbiol.">
        <title>The Global Catalogue of Microorganisms (GCM) 10K type strain sequencing project: providing services to taxonomists for standard genome sequencing and annotation.</title>
        <authorList>
            <consortium name="The Broad Institute Genomics Platform"/>
            <consortium name="The Broad Institute Genome Sequencing Center for Infectious Disease"/>
            <person name="Wu L."/>
            <person name="Ma J."/>
        </authorList>
    </citation>
    <scope>NUCLEOTIDE SEQUENCE [LARGE SCALE GENOMIC DNA]</scope>
    <source>
        <strain evidence="1 2">CGMCC 1.12543</strain>
    </source>
</reference>
<dbReference type="EMBL" id="JBHSQH010000001">
    <property type="protein sequence ID" value="MFC5970066.1"/>
    <property type="molecule type" value="Genomic_DNA"/>
</dbReference>
<dbReference type="Proteomes" id="UP001596099">
    <property type="component" value="Unassembled WGS sequence"/>
</dbReference>
<gene>
    <name evidence="1" type="ORF">ACFPYI_01860</name>
</gene>
<keyword evidence="2" id="KW-1185">Reference proteome</keyword>
<dbReference type="RefSeq" id="WP_247418700.1">
    <property type="nucleotide sequence ID" value="NZ_JALLGW010000002.1"/>
</dbReference>
<sequence length="259" mass="28137">MTDWGVKDSGTQKSATETYVRVNGTQKSASEVLEKVNGSWQTVWQSVKRITSFEEGDEETDSPSSWSYTTTTANDFEISTASADVLDGARALVHPNGADFEGIYSLPGDGLEWYPGYQTRHRLHFKVGATSSAWNWRYLRDSSGDNTLQIRTECGGDAVRLSEVVGGASPSQIGRIEDGNNASFSFASDQWYALDPWTASGHTAGIELFEHDPQAGTYTSLGSDTGAFDSSLDGNAGVELFCDNGSPRYVFDDFRSAEA</sequence>
<proteinExistence type="predicted"/>
<protein>
    <submittedName>
        <fullName evidence="1">Uncharacterized protein</fullName>
    </submittedName>
</protein>
<accession>A0ABD5RI81</accession>
<comment type="caution">
    <text evidence="1">The sequence shown here is derived from an EMBL/GenBank/DDBJ whole genome shotgun (WGS) entry which is preliminary data.</text>
</comment>